<feature type="non-terminal residue" evidence="2">
    <location>
        <position position="74"/>
    </location>
</feature>
<dbReference type="AlphaFoldDB" id="A0A6J4PSY7"/>
<feature type="non-terminal residue" evidence="2">
    <location>
        <position position="1"/>
    </location>
</feature>
<accession>A0A6J4PSY7</accession>
<sequence length="74" mass="8944">EAFLVAKSRRRERRKWRGPRGRRGRVLERVVLVDLADGAQERGFLPKPRRGRCHTWPQRQDEDRRRCRNRAPDV</sequence>
<organism evidence="2">
    <name type="scientific">uncultured Rubrobacteraceae bacterium</name>
    <dbReference type="NCBI Taxonomy" id="349277"/>
    <lineage>
        <taxon>Bacteria</taxon>
        <taxon>Bacillati</taxon>
        <taxon>Actinomycetota</taxon>
        <taxon>Rubrobacteria</taxon>
        <taxon>Rubrobacterales</taxon>
        <taxon>Rubrobacteraceae</taxon>
        <taxon>environmental samples</taxon>
    </lineage>
</organism>
<feature type="compositionally biased region" description="Basic and acidic residues" evidence="1">
    <location>
        <begin position="59"/>
        <end position="74"/>
    </location>
</feature>
<evidence type="ECO:0000313" key="2">
    <source>
        <dbReference type="EMBL" id="CAA9423661.1"/>
    </source>
</evidence>
<evidence type="ECO:0000256" key="1">
    <source>
        <dbReference type="SAM" id="MobiDB-lite"/>
    </source>
</evidence>
<reference evidence="2" key="1">
    <citation type="submission" date="2020-02" db="EMBL/GenBank/DDBJ databases">
        <authorList>
            <person name="Meier V. D."/>
        </authorList>
    </citation>
    <scope>NUCLEOTIDE SEQUENCE</scope>
    <source>
        <strain evidence="2">AVDCRST_MAG01</strain>
    </source>
</reference>
<protein>
    <submittedName>
        <fullName evidence="2">Uncharacterized protein</fullName>
    </submittedName>
</protein>
<proteinExistence type="predicted"/>
<feature type="region of interest" description="Disordered" evidence="1">
    <location>
        <begin position="43"/>
        <end position="74"/>
    </location>
</feature>
<name>A0A6J4PSY7_9ACTN</name>
<dbReference type="EMBL" id="CADCUW010000334">
    <property type="protein sequence ID" value="CAA9423661.1"/>
    <property type="molecule type" value="Genomic_DNA"/>
</dbReference>
<gene>
    <name evidence="2" type="ORF">AVDCRST_MAG01-01-2443</name>
</gene>